<organism evidence="2">
    <name type="scientific">Lepidotrigona flavibasis</name>
    <dbReference type="NCBI Taxonomy" id="2696055"/>
    <lineage>
        <taxon>Eukaryota</taxon>
        <taxon>Metazoa</taxon>
        <taxon>Ecdysozoa</taxon>
        <taxon>Arthropoda</taxon>
        <taxon>Hexapoda</taxon>
        <taxon>Insecta</taxon>
        <taxon>Pterygota</taxon>
        <taxon>Neoptera</taxon>
        <taxon>Endopterygota</taxon>
        <taxon>Hymenoptera</taxon>
        <taxon>Apocrita</taxon>
        <taxon>Aculeata</taxon>
        <taxon>Apoidea</taxon>
        <taxon>Anthophila</taxon>
        <taxon>Apidae</taxon>
        <taxon>Lepidotrigona</taxon>
    </lineage>
</organism>
<proteinExistence type="predicted"/>
<feature type="transmembrane region" description="Helical" evidence="1">
    <location>
        <begin position="33"/>
        <end position="53"/>
    </location>
</feature>
<name>A0A6B9N1Y8_9HYME</name>
<keyword evidence="1" id="KW-1133">Transmembrane helix</keyword>
<dbReference type="AlphaFoldDB" id="A0A6B9N1Y8"/>
<feature type="transmembrane region" description="Helical" evidence="1">
    <location>
        <begin position="6"/>
        <end position="26"/>
    </location>
</feature>
<feature type="transmembrane region" description="Helical" evidence="1">
    <location>
        <begin position="143"/>
        <end position="165"/>
    </location>
</feature>
<reference evidence="2" key="1">
    <citation type="submission" date="2019-11" db="EMBL/GenBank/DDBJ databases">
        <title>Complete mitochondrial genome of the stingless bee Lepidotrigona flavibasis.</title>
        <authorList>
            <person name="Zhao M."/>
            <person name="Wang C.-Y."/>
            <person name="Xu H.-L."/>
            <person name="Zhang F.-L."/>
            <person name="Zhong Y.-H."/>
            <person name="Feng Y."/>
            <person name="Wang S.-J."/>
        </authorList>
    </citation>
    <scope>NUCLEOTIDE SEQUENCE</scope>
</reference>
<evidence type="ECO:0000313" key="2">
    <source>
        <dbReference type="EMBL" id="QHD26503.1"/>
    </source>
</evidence>
<protein>
    <submittedName>
        <fullName evidence="2">NADH dehydrogenase subunit 6</fullName>
    </submittedName>
</protein>
<geneLocation type="mitochondrion" evidence="2"/>
<evidence type="ECO:0000256" key="1">
    <source>
        <dbReference type="SAM" id="Phobius"/>
    </source>
</evidence>
<dbReference type="EMBL" id="MN747147">
    <property type="protein sequence ID" value="QHD26503.1"/>
    <property type="molecule type" value="Genomic_DNA"/>
</dbReference>
<accession>A0A6B9N1Y8</accession>
<keyword evidence="1" id="KW-0472">Membrane</keyword>
<feature type="transmembrane region" description="Helical" evidence="1">
    <location>
        <begin position="59"/>
        <end position="85"/>
    </location>
</feature>
<keyword evidence="1" id="KW-0812">Transmembrane</keyword>
<sequence length="176" mass="21164">MSCYFTYFAIYSFSFSLTVFIMLYLFNIFSNPMVYLIFVISFTISFSLMIFVYEPSLSIYIYMILMIMVSGMMVIFSYFVCMINFTYEVFSKMKSMFMLLYIYLAFMIYTFYLLNKSLMMKNFTLVNENNLCYVTKTFVYPNYYVLVMVMFFMFLMLFVCSKICISNTKSLRGKKL</sequence>
<keyword evidence="2" id="KW-0496">Mitochondrion</keyword>
<gene>
    <name evidence="2" type="primary">ND6</name>
</gene>
<feature type="transmembrane region" description="Helical" evidence="1">
    <location>
        <begin position="97"/>
        <end position="114"/>
    </location>
</feature>